<keyword evidence="5" id="KW-0472">Membrane</keyword>
<dbReference type="EMBL" id="KQ964571">
    <property type="protein sequence ID" value="KXN68534.1"/>
    <property type="molecule type" value="Genomic_DNA"/>
</dbReference>
<evidence type="ECO:0000256" key="2">
    <source>
        <dbReference type="ARBA" id="ARBA00022448"/>
    </source>
</evidence>
<dbReference type="GO" id="GO:0016020">
    <property type="term" value="C:membrane"/>
    <property type="evidence" value="ECO:0007669"/>
    <property type="project" value="UniProtKB-SubCell"/>
</dbReference>
<gene>
    <name evidence="6" type="ORF">CONCODRAFT_166476</name>
</gene>
<keyword evidence="7" id="KW-1185">Reference proteome</keyword>
<comment type="subcellular location">
    <subcellularLocation>
        <location evidence="1">Membrane</location>
        <topology evidence="1">Multi-pass membrane protein</topology>
    </subcellularLocation>
</comment>
<dbReference type="Pfam" id="PF07690">
    <property type="entry name" value="MFS_1"/>
    <property type="match status" value="1"/>
</dbReference>
<dbReference type="Gene3D" id="1.20.1250.20">
    <property type="entry name" value="MFS general substrate transporter like domains"/>
    <property type="match status" value="1"/>
</dbReference>
<sequence length="469" mass="52108">MNIKIQDFDSKFDDTSLISSKDDDNQSTDIQVQKQQTRILNQVYFLFNMSLYVFAALSFSILNQDIKKARDDDFINLSYLASYMFISEICASVVWGFVSDKIGRKKALNISLIGSALTMTLTGFCKSFNSFAFIYALLGAFSCSGILIKTMLAESNCRESRPKAFSSLAIKRFIACALGVSFAAIYDMVLDRDTTSINGVPYIIPSLVASGISVGAYIISNRYLSETLNDKRAYLDEYDIAGISTDQIMISTKSTQVRIFGLKFSKNSIILIAVASLLNLIYKGYFVISQSWPTMELSKGGLNLKFEHISVVKLLFSIILFTILIKYPYIYKKIGALKLFKVSFSAAGILFIFSLILTLIAKIGSTFIVLSLYAILFSIKMGIALLKDITFDLLLADSAEDSGNLGTLFGISNILFGAIYLVVSYLSITFSDLSIENNLPFPLNYSCTWFLAILSLVGYWLSLKIKHTA</sequence>
<dbReference type="OrthoDB" id="10262656at2759"/>
<evidence type="ECO:0000256" key="4">
    <source>
        <dbReference type="ARBA" id="ARBA00022989"/>
    </source>
</evidence>
<dbReference type="AlphaFoldDB" id="A0A137P0Y3"/>
<dbReference type="GO" id="GO:0022857">
    <property type="term" value="F:transmembrane transporter activity"/>
    <property type="evidence" value="ECO:0007669"/>
    <property type="project" value="InterPro"/>
</dbReference>
<evidence type="ECO:0000256" key="5">
    <source>
        <dbReference type="ARBA" id="ARBA00023136"/>
    </source>
</evidence>
<dbReference type="SUPFAM" id="SSF103473">
    <property type="entry name" value="MFS general substrate transporter"/>
    <property type="match status" value="1"/>
</dbReference>
<dbReference type="PANTHER" id="PTHR23504">
    <property type="entry name" value="MAJOR FACILITATOR SUPERFAMILY DOMAIN-CONTAINING PROTEIN 10"/>
    <property type="match status" value="1"/>
</dbReference>
<accession>A0A137P0Y3</accession>
<keyword evidence="4" id="KW-1133">Transmembrane helix</keyword>
<dbReference type="InterPro" id="IPR011701">
    <property type="entry name" value="MFS"/>
</dbReference>
<dbReference type="PANTHER" id="PTHR23504:SF15">
    <property type="entry name" value="MAJOR FACILITATOR SUPERFAMILY (MFS) PROFILE DOMAIN-CONTAINING PROTEIN"/>
    <property type="match status" value="1"/>
</dbReference>
<name>A0A137P0Y3_CONC2</name>
<keyword evidence="3" id="KW-0812">Transmembrane</keyword>
<proteinExistence type="predicted"/>
<dbReference type="InterPro" id="IPR036259">
    <property type="entry name" value="MFS_trans_sf"/>
</dbReference>
<organism evidence="6 7">
    <name type="scientific">Conidiobolus coronatus (strain ATCC 28846 / CBS 209.66 / NRRL 28638)</name>
    <name type="common">Delacroixia coronata</name>
    <dbReference type="NCBI Taxonomy" id="796925"/>
    <lineage>
        <taxon>Eukaryota</taxon>
        <taxon>Fungi</taxon>
        <taxon>Fungi incertae sedis</taxon>
        <taxon>Zoopagomycota</taxon>
        <taxon>Entomophthoromycotina</taxon>
        <taxon>Entomophthoromycetes</taxon>
        <taxon>Entomophthorales</taxon>
        <taxon>Ancylistaceae</taxon>
        <taxon>Conidiobolus</taxon>
    </lineage>
</organism>
<evidence type="ECO:0000313" key="6">
    <source>
        <dbReference type="EMBL" id="KXN68534.1"/>
    </source>
</evidence>
<evidence type="ECO:0000256" key="3">
    <source>
        <dbReference type="ARBA" id="ARBA00022692"/>
    </source>
</evidence>
<evidence type="ECO:0000256" key="1">
    <source>
        <dbReference type="ARBA" id="ARBA00004141"/>
    </source>
</evidence>
<evidence type="ECO:0000313" key="7">
    <source>
        <dbReference type="Proteomes" id="UP000070444"/>
    </source>
</evidence>
<reference evidence="6 7" key="1">
    <citation type="journal article" date="2015" name="Genome Biol. Evol.">
        <title>Phylogenomic analyses indicate that early fungi evolved digesting cell walls of algal ancestors of land plants.</title>
        <authorList>
            <person name="Chang Y."/>
            <person name="Wang S."/>
            <person name="Sekimoto S."/>
            <person name="Aerts A.L."/>
            <person name="Choi C."/>
            <person name="Clum A."/>
            <person name="LaButti K.M."/>
            <person name="Lindquist E.A."/>
            <person name="Yee Ngan C."/>
            <person name="Ohm R.A."/>
            <person name="Salamov A.A."/>
            <person name="Grigoriev I.V."/>
            <person name="Spatafora J.W."/>
            <person name="Berbee M.L."/>
        </authorList>
    </citation>
    <scope>NUCLEOTIDE SEQUENCE [LARGE SCALE GENOMIC DNA]</scope>
    <source>
        <strain evidence="6 7">NRRL 28638</strain>
    </source>
</reference>
<protein>
    <submittedName>
        <fullName evidence="6">MFS general substrate transporter</fullName>
    </submittedName>
</protein>
<keyword evidence="2" id="KW-0813">Transport</keyword>
<dbReference type="Proteomes" id="UP000070444">
    <property type="component" value="Unassembled WGS sequence"/>
</dbReference>